<name>A0A6C0LVE3_9ZZZZ</name>
<dbReference type="EMBL" id="MN740569">
    <property type="protein sequence ID" value="QHU34360.1"/>
    <property type="molecule type" value="Genomic_DNA"/>
</dbReference>
<proteinExistence type="predicted"/>
<dbReference type="Gene3D" id="1.10.287.110">
    <property type="entry name" value="DnaJ domain"/>
    <property type="match status" value="1"/>
</dbReference>
<dbReference type="SUPFAM" id="SSF46565">
    <property type="entry name" value="Chaperone J-domain"/>
    <property type="match status" value="1"/>
</dbReference>
<dbReference type="PROSITE" id="PS50076">
    <property type="entry name" value="DNAJ_2"/>
    <property type="match status" value="1"/>
</dbReference>
<dbReference type="CDD" id="cd06257">
    <property type="entry name" value="DnaJ"/>
    <property type="match status" value="1"/>
</dbReference>
<dbReference type="InterPro" id="IPR036869">
    <property type="entry name" value="J_dom_sf"/>
</dbReference>
<dbReference type="SMART" id="SM00271">
    <property type="entry name" value="DnaJ"/>
    <property type="match status" value="1"/>
</dbReference>
<evidence type="ECO:0000313" key="2">
    <source>
        <dbReference type="EMBL" id="QHU34360.1"/>
    </source>
</evidence>
<dbReference type="AlphaFoldDB" id="A0A6C0LVE3"/>
<organism evidence="2">
    <name type="scientific">viral metagenome</name>
    <dbReference type="NCBI Taxonomy" id="1070528"/>
    <lineage>
        <taxon>unclassified sequences</taxon>
        <taxon>metagenomes</taxon>
        <taxon>organismal metagenomes</taxon>
    </lineage>
</organism>
<feature type="domain" description="J" evidence="1">
    <location>
        <begin position="15"/>
        <end position="69"/>
    </location>
</feature>
<reference evidence="2" key="1">
    <citation type="journal article" date="2020" name="Nature">
        <title>Giant virus diversity and host interactions through global metagenomics.</title>
        <authorList>
            <person name="Schulz F."/>
            <person name="Roux S."/>
            <person name="Paez-Espino D."/>
            <person name="Jungbluth S."/>
            <person name="Walsh D.A."/>
            <person name="Denef V.J."/>
            <person name="McMahon K.D."/>
            <person name="Konstantinidis K.T."/>
            <person name="Eloe-Fadrosh E.A."/>
            <person name="Kyrpides N.C."/>
            <person name="Woyke T."/>
        </authorList>
    </citation>
    <scope>NUCLEOTIDE SEQUENCE</scope>
    <source>
        <strain evidence="2">GVMAG-S-1016713-123</strain>
    </source>
</reference>
<accession>A0A6C0LVE3</accession>
<protein>
    <recommendedName>
        <fullName evidence="1">J domain-containing protein</fullName>
    </recommendedName>
</protein>
<dbReference type="InterPro" id="IPR001623">
    <property type="entry name" value="DnaJ_domain"/>
</dbReference>
<sequence length="299" mass="35328">MKKSFTTHDNIKLDRYYQLFETSQRELNEDSLHRKYKRLALKFHPDKGGMKGEFQDLQEGYETLLIMCRIESDHSDDSNMLGNIMQHLSIFRSKYREPIGKIVDLISKKFGNFSLQYLETLDIQTLMRVYTFVEQISVSNHVPGDILSNIEKVLSKKRNRKCILKKTLFSDMMEKNVYKFDYSDETFFAPMWHSEVEFETSDGTEFSVQFLPELPPNVWLDENNNICIFHQLSFDNTLLYKDTIELVVDAYTFQIPCEQIACKKSQTIVLEGKGLWKIDEKEMFNTQERTHIIVFLDLE</sequence>
<evidence type="ECO:0000259" key="1">
    <source>
        <dbReference type="PROSITE" id="PS50076"/>
    </source>
</evidence>